<protein>
    <submittedName>
        <fullName evidence="1">Uncharacterized protein</fullName>
    </submittedName>
</protein>
<keyword evidence="2" id="KW-1185">Reference proteome</keyword>
<proteinExistence type="predicted"/>
<evidence type="ECO:0000313" key="2">
    <source>
        <dbReference type="Proteomes" id="UP000266744"/>
    </source>
</evidence>
<dbReference type="Proteomes" id="UP000266744">
    <property type="component" value="Chromosome"/>
</dbReference>
<accession>A0ABN4PY59</accession>
<sequence>MSISMERVQHEIRTIHSTAVDQKKVTSQSAKKLYNLMKEIKNSPLSCSQGCKTNAINDLNNLNKILTEQNSKLVNKKSKGINALLKKINTAKVEENIINNSIYSVGKSSYVPINNELYASQEHIYESISDDINGPAEPIYESINDDVNGPAEPIYESINDDVNGPAEPTYESMYHDVNSSPESIYKSMKAVITNTEKGTYSKPFDNYSDNIYQEPFYDKQKYSNSLPINELNNIEKYIDELAEIADDIIFIRTPPGIRPPNT</sequence>
<evidence type="ECO:0000313" key="1">
    <source>
        <dbReference type="EMBL" id="ANI30651.1"/>
    </source>
</evidence>
<name>A0ABN4PY59_YERET</name>
<dbReference type="EMBL" id="CP010029">
    <property type="protein sequence ID" value="ANI30651.1"/>
    <property type="molecule type" value="Genomic_DNA"/>
</dbReference>
<dbReference type="RefSeq" id="WP_064515980.1">
    <property type="nucleotide sequence ID" value="NZ_CP010029.1"/>
</dbReference>
<reference evidence="2" key="1">
    <citation type="journal article" date="2016" name="Toxins">
        <title>The Draft Genome Sequence of the Yersinia entomophaga Entomopathogenic Type Strain MH96T.</title>
        <authorList>
            <person name="Hurst M.R."/>
            <person name="Beattie A."/>
            <person name="Altermann E."/>
            <person name="Moraga R.M."/>
            <person name="Harper L.A."/>
            <person name="Calder J."/>
            <person name="Laugraud A."/>
        </authorList>
    </citation>
    <scope>NUCLEOTIDE SEQUENCE [LARGE SCALE GENOMIC DNA]</scope>
    <source>
        <strain evidence="2">MH96</strain>
    </source>
</reference>
<organism evidence="1 2">
    <name type="scientific">Yersinia entomophaga</name>
    <dbReference type="NCBI Taxonomy" id="935293"/>
    <lineage>
        <taxon>Bacteria</taxon>
        <taxon>Pseudomonadati</taxon>
        <taxon>Pseudomonadota</taxon>
        <taxon>Gammaproteobacteria</taxon>
        <taxon>Enterobacterales</taxon>
        <taxon>Yersiniaceae</taxon>
        <taxon>Yersinia</taxon>
    </lineage>
</organism>
<gene>
    <name evidence="1" type="ORF">PL78_12540</name>
</gene>